<dbReference type="PANTHER" id="PTHR34858:SF1">
    <property type="entry name" value="CYSO-CYSTEINE PEPTIDASE"/>
    <property type="match status" value="1"/>
</dbReference>
<dbReference type="PANTHER" id="PTHR34858">
    <property type="entry name" value="CYSO-CYSTEINE PEPTIDASE"/>
    <property type="match status" value="1"/>
</dbReference>
<comment type="caution">
    <text evidence="7">The sequence shown here is derived from an EMBL/GenBank/DDBJ whole genome shotgun (WGS) entry which is preliminary data.</text>
</comment>
<dbReference type="InterPro" id="IPR051929">
    <property type="entry name" value="VirAsm_ModProt"/>
</dbReference>
<dbReference type="Pfam" id="PF14464">
    <property type="entry name" value="Prok-JAB"/>
    <property type="match status" value="1"/>
</dbReference>
<keyword evidence="8" id="KW-1185">Reference proteome</keyword>
<dbReference type="SUPFAM" id="SSF102712">
    <property type="entry name" value="JAB1/MPN domain"/>
    <property type="match status" value="1"/>
</dbReference>
<gene>
    <name evidence="7" type="ORF">B8V81_3782</name>
</gene>
<evidence type="ECO:0000256" key="3">
    <source>
        <dbReference type="ARBA" id="ARBA00022801"/>
    </source>
</evidence>
<keyword evidence="5" id="KW-0482">Metalloprotease</keyword>
<dbReference type="CDD" id="cd08070">
    <property type="entry name" value="MPN_like"/>
    <property type="match status" value="1"/>
</dbReference>
<dbReference type="Proteomes" id="UP000234789">
    <property type="component" value="Unassembled WGS sequence"/>
</dbReference>
<protein>
    <recommendedName>
        <fullName evidence="6">MPN domain-containing protein</fullName>
    </recommendedName>
</protein>
<name>A0A2N5N4T3_9BACL</name>
<dbReference type="PROSITE" id="PS50249">
    <property type="entry name" value="MPN"/>
    <property type="match status" value="1"/>
</dbReference>
<dbReference type="AlphaFoldDB" id="A0A2N5N4T3"/>
<organism evidence="7 8">
    <name type="scientific">Paenibacillus pasadenensis</name>
    <dbReference type="NCBI Taxonomy" id="217090"/>
    <lineage>
        <taxon>Bacteria</taxon>
        <taxon>Bacillati</taxon>
        <taxon>Bacillota</taxon>
        <taxon>Bacilli</taxon>
        <taxon>Bacillales</taxon>
        <taxon>Paenibacillaceae</taxon>
        <taxon>Paenibacillus</taxon>
    </lineage>
</organism>
<evidence type="ECO:0000256" key="1">
    <source>
        <dbReference type="ARBA" id="ARBA00022670"/>
    </source>
</evidence>
<dbReference type="RefSeq" id="WP_043111526.1">
    <property type="nucleotide sequence ID" value="NZ_BIMM01000065.1"/>
</dbReference>
<evidence type="ECO:0000259" key="6">
    <source>
        <dbReference type="PROSITE" id="PS50249"/>
    </source>
</evidence>
<evidence type="ECO:0000256" key="4">
    <source>
        <dbReference type="ARBA" id="ARBA00022833"/>
    </source>
</evidence>
<evidence type="ECO:0000256" key="2">
    <source>
        <dbReference type="ARBA" id="ARBA00022723"/>
    </source>
</evidence>
<keyword evidence="2" id="KW-0479">Metal-binding</keyword>
<dbReference type="OrthoDB" id="9802958at2"/>
<proteinExistence type="predicted"/>
<accession>A0A2N5N4T3</accession>
<dbReference type="Gene3D" id="3.40.140.10">
    <property type="entry name" value="Cytidine Deaminase, domain 2"/>
    <property type="match status" value="1"/>
</dbReference>
<keyword evidence="4" id="KW-0862">Zinc</keyword>
<dbReference type="InterPro" id="IPR037518">
    <property type="entry name" value="MPN"/>
</dbReference>
<sequence length="156" mass="16852">MKNADYLLSASAFGQLVARCRQAAPQEACGLAAASADDPCGIVTCILPLRNCHPDPLRHYRLDPAEWIEAHYRLVRSGLRLIAVYHSHPRGPAAPSEEDRRAALWTGSPRAEEPFGLAEGPGMWIVSLENAAEPEIAAYASGPEGLRRSVLAQISV</sequence>
<dbReference type="EMBL" id="NFEZ01000004">
    <property type="protein sequence ID" value="PLT45351.1"/>
    <property type="molecule type" value="Genomic_DNA"/>
</dbReference>
<dbReference type="GO" id="GO:0008235">
    <property type="term" value="F:metalloexopeptidase activity"/>
    <property type="evidence" value="ECO:0007669"/>
    <property type="project" value="TreeGrafter"/>
</dbReference>
<dbReference type="GO" id="GO:0008270">
    <property type="term" value="F:zinc ion binding"/>
    <property type="evidence" value="ECO:0007669"/>
    <property type="project" value="TreeGrafter"/>
</dbReference>
<evidence type="ECO:0000313" key="7">
    <source>
        <dbReference type="EMBL" id="PLT45351.1"/>
    </source>
</evidence>
<dbReference type="InterPro" id="IPR028090">
    <property type="entry name" value="JAB_dom_prok"/>
</dbReference>
<dbReference type="GO" id="GO:0006508">
    <property type="term" value="P:proteolysis"/>
    <property type="evidence" value="ECO:0007669"/>
    <property type="project" value="UniProtKB-KW"/>
</dbReference>
<evidence type="ECO:0000256" key="5">
    <source>
        <dbReference type="ARBA" id="ARBA00023049"/>
    </source>
</evidence>
<keyword evidence="3" id="KW-0378">Hydrolase</keyword>
<keyword evidence="1" id="KW-0645">Protease</keyword>
<reference evidence="7 8" key="1">
    <citation type="submission" date="2017-05" db="EMBL/GenBank/DDBJ databases">
        <title>Functional genome analysis of Paenibacillus pasadenensis strain R16: insights on endophytic life style and antifungal activity.</title>
        <authorList>
            <person name="Passera A."/>
            <person name="Marcolungo L."/>
            <person name="Casati P."/>
            <person name="Brasca M."/>
            <person name="Quaglino F."/>
            <person name="Delledonne M."/>
        </authorList>
    </citation>
    <scope>NUCLEOTIDE SEQUENCE [LARGE SCALE GENOMIC DNA]</scope>
    <source>
        <strain evidence="7 8">R16</strain>
    </source>
</reference>
<feature type="domain" description="MPN" evidence="6">
    <location>
        <begin position="6"/>
        <end position="145"/>
    </location>
</feature>
<evidence type="ECO:0000313" key="8">
    <source>
        <dbReference type="Proteomes" id="UP000234789"/>
    </source>
</evidence>